<name>A0A0N1JTG8_9NEIS</name>
<feature type="domain" description="HTH cro/C1-type" evidence="1">
    <location>
        <begin position="34"/>
        <end position="81"/>
    </location>
</feature>
<sequence>MPEQNALGVFLKDRRSRLDAAHVGVSMTRRRTPGLRREEVAQRAHVSTTWYTALEQGRGGPPSAEVLERLARALALSEVEREHLFLLAQNRPPQVRYQPDHTITPQLQRVLDAMVFSPAFIKTPEWNLVAWNRAAAVVLTDYGQIPPDRRNLLRLMFSEPEVRQRLPNWAAVARSSVATFRAEVTRNGANAHVHALVEELSASYPEFGLWWQDQQLEQHGQGTKHIQHPAAGALHLDYAAFAVEGQPQLQMVVYTPSTAQDQAVVQGMLAQADVPAPPATR</sequence>
<dbReference type="Gene3D" id="3.30.450.180">
    <property type="match status" value="1"/>
</dbReference>
<dbReference type="PROSITE" id="PS50943">
    <property type="entry name" value="HTH_CROC1"/>
    <property type="match status" value="1"/>
</dbReference>
<dbReference type="STRING" id="857265.WG78_06240"/>
<dbReference type="InterPro" id="IPR041413">
    <property type="entry name" value="MLTR_LBD"/>
</dbReference>
<dbReference type="SUPFAM" id="SSF47413">
    <property type="entry name" value="lambda repressor-like DNA-binding domains"/>
    <property type="match status" value="1"/>
</dbReference>
<gene>
    <name evidence="2" type="ORF">WG78_06240</name>
</gene>
<dbReference type="PANTHER" id="PTHR35010">
    <property type="entry name" value="BLL4672 PROTEIN-RELATED"/>
    <property type="match status" value="1"/>
</dbReference>
<dbReference type="RefSeq" id="WP_083458807.1">
    <property type="nucleotide sequence ID" value="NZ_LAQT01000003.1"/>
</dbReference>
<organism evidence="2 3">
    <name type="scientific">Amantichitinum ursilacus</name>
    <dbReference type="NCBI Taxonomy" id="857265"/>
    <lineage>
        <taxon>Bacteria</taxon>
        <taxon>Pseudomonadati</taxon>
        <taxon>Pseudomonadota</taxon>
        <taxon>Betaproteobacteria</taxon>
        <taxon>Neisseriales</taxon>
        <taxon>Chitinibacteraceae</taxon>
        <taxon>Amantichitinum</taxon>
    </lineage>
</organism>
<dbReference type="AlphaFoldDB" id="A0A0N1JTG8"/>
<dbReference type="OrthoDB" id="5346389at2"/>
<accession>A0A0N1JTG8</accession>
<keyword evidence="3" id="KW-1185">Reference proteome</keyword>
<dbReference type="GO" id="GO:0003677">
    <property type="term" value="F:DNA binding"/>
    <property type="evidence" value="ECO:0007669"/>
    <property type="project" value="InterPro"/>
</dbReference>
<dbReference type="EMBL" id="LAQT01000003">
    <property type="protein sequence ID" value="KPC54226.1"/>
    <property type="molecule type" value="Genomic_DNA"/>
</dbReference>
<evidence type="ECO:0000313" key="2">
    <source>
        <dbReference type="EMBL" id="KPC54226.1"/>
    </source>
</evidence>
<dbReference type="Pfam" id="PF17765">
    <property type="entry name" value="MLTR_LBD"/>
    <property type="match status" value="1"/>
</dbReference>
<dbReference type="PANTHER" id="PTHR35010:SF2">
    <property type="entry name" value="BLL4672 PROTEIN"/>
    <property type="match status" value="1"/>
</dbReference>
<protein>
    <recommendedName>
        <fullName evidence="1">HTH cro/C1-type domain-containing protein</fullName>
    </recommendedName>
</protein>
<reference evidence="2 3" key="1">
    <citation type="submission" date="2015-07" db="EMBL/GenBank/DDBJ databases">
        <title>Draft genome sequence of the Amantichitinum ursilacus IGB-41, a new chitin-degrading bacterium.</title>
        <authorList>
            <person name="Kirstahler P."/>
            <person name="Guenther M."/>
            <person name="Grumaz C."/>
            <person name="Rupp S."/>
            <person name="Zibek S."/>
            <person name="Sohn K."/>
        </authorList>
    </citation>
    <scope>NUCLEOTIDE SEQUENCE [LARGE SCALE GENOMIC DNA]</scope>
    <source>
        <strain evidence="2 3">IGB-41</strain>
    </source>
</reference>
<dbReference type="SMART" id="SM00530">
    <property type="entry name" value="HTH_XRE"/>
    <property type="match status" value="1"/>
</dbReference>
<evidence type="ECO:0000313" key="3">
    <source>
        <dbReference type="Proteomes" id="UP000037939"/>
    </source>
</evidence>
<proteinExistence type="predicted"/>
<dbReference type="Proteomes" id="UP000037939">
    <property type="component" value="Unassembled WGS sequence"/>
</dbReference>
<dbReference type="InterPro" id="IPR001387">
    <property type="entry name" value="Cro/C1-type_HTH"/>
</dbReference>
<dbReference type="CDD" id="cd00093">
    <property type="entry name" value="HTH_XRE"/>
    <property type="match status" value="1"/>
</dbReference>
<dbReference type="Gene3D" id="1.10.260.40">
    <property type="entry name" value="lambda repressor-like DNA-binding domains"/>
    <property type="match status" value="1"/>
</dbReference>
<comment type="caution">
    <text evidence="2">The sequence shown here is derived from an EMBL/GenBank/DDBJ whole genome shotgun (WGS) entry which is preliminary data.</text>
</comment>
<dbReference type="InterPro" id="IPR010982">
    <property type="entry name" value="Lambda_DNA-bd_dom_sf"/>
</dbReference>
<dbReference type="Pfam" id="PF13560">
    <property type="entry name" value="HTH_31"/>
    <property type="match status" value="1"/>
</dbReference>
<evidence type="ECO:0000259" key="1">
    <source>
        <dbReference type="PROSITE" id="PS50943"/>
    </source>
</evidence>